<keyword evidence="2 3" id="KW-0040">ANK repeat</keyword>
<dbReference type="SMART" id="SM00248">
    <property type="entry name" value="ANK"/>
    <property type="match status" value="2"/>
</dbReference>
<feature type="repeat" description="ANK" evidence="3">
    <location>
        <begin position="128"/>
        <end position="160"/>
    </location>
</feature>
<name>A0AAD9NPT8_RIDPI</name>
<dbReference type="PANTHER" id="PTHR24171:SF9">
    <property type="entry name" value="ANKYRIN REPEAT DOMAIN-CONTAINING PROTEIN 39"/>
    <property type="match status" value="1"/>
</dbReference>
<evidence type="ECO:0000256" key="2">
    <source>
        <dbReference type="ARBA" id="ARBA00023043"/>
    </source>
</evidence>
<evidence type="ECO:0000256" key="3">
    <source>
        <dbReference type="PROSITE-ProRule" id="PRU00023"/>
    </source>
</evidence>
<dbReference type="PROSITE" id="PS50088">
    <property type="entry name" value="ANK_REPEAT"/>
    <property type="match status" value="2"/>
</dbReference>
<gene>
    <name evidence="5" type="ORF">NP493_569g01083</name>
</gene>
<dbReference type="Pfam" id="PF12796">
    <property type="entry name" value="Ank_2"/>
    <property type="match status" value="1"/>
</dbReference>
<keyword evidence="1" id="KW-0677">Repeat</keyword>
<dbReference type="InterPro" id="IPR036770">
    <property type="entry name" value="Ankyrin_rpt-contain_sf"/>
</dbReference>
<dbReference type="Gene3D" id="1.25.40.20">
    <property type="entry name" value="Ankyrin repeat-containing domain"/>
    <property type="match status" value="2"/>
</dbReference>
<accession>A0AAD9NPT8</accession>
<feature type="region of interest" description="Disordered" evidence="4">
    <location>
        <begin position="1"/>
        <end position="22"/>
    </location>
</feature>
<evidence type="ECO:0000256" key="4">
    <source>
        <dbReference type="SAM" id="MobiDB-lite"/>
    </source>
</evidence>
<dbReference type="EMBL" id="JAODUO010000570">
    <property type="protein sequence ID" value="KAK2177940.1"/>
    <property type="molecule type" value="Genomic_DNA"/>
</dbReference>
<dbReference type="PANTHER" id="PTHR24171">
    <property type="entry name" value="ANKYRIN REPEAT DOMAIN-CONTAINING PROTEIN 39-RELATED"/>
    <property type="match status" value="1"/>
</dbReference>
<evidence type="ECO:0000256" key="1">
    <source>
        <dbReference type="ARBA" id="ARBA00022737"/>
    </source>
</evidence>
<dbReference type="InterPro" id="IPR002110">
    <property type="entry name" value="Ankyrin_rpt"/>
</dbReference>
<sequence length="284" mass="31776">MNESGDTSSSDSRPSEHENKQQLVKYDDTPQFNFSEWNPQTPSALQFLSLISIDHHGFTLPPQQREHVGKIRRGSVNTKRIHQMIIGKPIDRNVIDGRRLRQAVNAEDYDLVDSLLSRNVDPCGTDSKQRSPLHLAAAKGNERLVRMLLDHNANPNQKDIIGNTALHLAACTSHIPVVTLLLKAGTDVNAVDASGRTPLHLARSRLRLLQEESDFSNDQLKTNINQIVAMMKEYLQQSGREKELSELDMLCDKLEHTSTREQLDVVGGLISNFTSLSIEKTQTG</sequence>
<dbReference type="Proteomes" id="UP001209878">
    <property type="component" value="Unassembled WGS sequence"/>
</dbReference>
<evidence type="ECO:0000313" key="5">
    <source>
        <dbReference type="EMBL" id="KAK2177940.1"/>
    </source>
</evidence>
<comment type="caution">
    <text evidence="5">The sequence shown here is derived from an EMBL/GenBank/DDBJ whole genome shotgun (WGS) entry which is preliminary data.</text>
</comment>
<feature type="compositionally biased region" description="Basic and acidic residues" evidence="4">
    <location>
        <begin position="13"/>
        <end position="22"/>
    </location>
</feature>
<proteinExistence type="predicted"/>
<keyword evidence="6" id="KW-1185">Reference proteome</keyword>
<dbReference type="PROSITE" id="PS50297">
    <property type="entry name" value="ANK_REP_REGION"/>
    <property type="match status" value="2"/>
</dbReference>
<protein>
    <recommendedName>
        <fullName evidence="7">Ankyrin repeat domain-containing protein 54</fullName>
    </recommendedName>
</protein>
<evidence type="ECO:0000313" key="6">
    <source>
        <dbReference type="Proteomes" id="UP001209878"/>
    </source>
</evidence>
<dbReference type="SUPFAM" id="SSF48403">
    <property type="entry name" value="Ankyrin repeat"/>
    <property type="match status" value="1"/>
</dbReference>
<feature type="repeat" description="ANK" evidence="3">
    <location>
        <begin position="161"/>
        <end position="193"/>
    </location>
</feature>
<organism evidence="5 6">
    <name type="scientific">Ridgeia piscesae</name>
    <name type="common">Tubeworm</name>
    <dbReference type="NCBI Taxonomy" id="27915"/>
    <lineage>
        <taxon>Eukaryota</taxon>
        <taxon>Metazoa</taxon>
        <taxon>Spiralia</taxon>
        <taxon>Lophotrochozoa</taxon>
        <taxon>Annelida</taxon>
        <taxon>Polychaeta</taxon>
        <taxon>Sedentaria</taxon>
        <taxon>Canalipalpata</taxon>
        <taxon>Sabellida</taxon>
        <taxon>Siboglinidae</taxon>
        <taxon>Ridgeia</taxon>
    </lineage>
</organism>
<feature type="compositionally biased region" description="Low complexity" evidence="4">
    <location>
        <begin position="1"/>
        <end position="12"/>
    </location>
</feature>
<evidence type="ECO:0008006" key="7">
    <source>
        <dbReference type="Google" id="ProtNLM"/>
    </source>
</evidence>
<dbReference type="AlphaFoldDB" id="A0AAD9NPT8"/>
<reference evidence="5" key="1">
    <citation type="journal article" date="2023" name="Mol. Biol. Evol.">
        <title>Third-Generation Sequencing Reveals the Adaptive Role of the Epigenome in Three Deep-Sea Polychaetes.</title>
        <authorList>
            <person name="Perez M."/>
            <person name="Aroh O."/>
            <person name="Sun Y."/>
            <person name="Lan Y."/>
            <person name="Juniper S.K."/>
            <person name="Young C.R."/>
            <person name="Angers B."/>
            <person name="Qian P.Y."/>
        </authorList>
    </citation>
    <scope>NUCLEOTIDE SEQUENCE</scope>
    <source>
        <strain evidence="5">R07B-5</strain>
    </source>
</reference>
<dbReference type="PRINTS" id="PR01415">
    <property type="entry name" value="ANKYRIN"/>
</dbReference>